<protein>
    <submittedName>
        <fullName evidence="4">Beta/gamma crystallin</fullName>
    </submittedName>
</protein>
<dbReference type="EMBL" id="QUNF01000008">
    <property type="protein sequence ID" value="REG88696.1"/>
    <property type="molecule type" value="Genomic_DNA"/>
</dbReference>
<feature type="domain" description="Beta/gamma crystallin 'Greek key'" evidence="3">
    <location>
        <begin position="1944"/>
        <end position="1985"/>
    </location>
</feature>
<evidence type="ECO:0000313" key="4">
    <source>
        <dbReference type="EMBL" id="REG88696.1"/>
    </source>
</evidence>
<dbReference type="PROSITE" id="PS50915">
    <property type="entry name" value="CRYSTALLIN_BETA_GAMMA"/>
    <property type="match status" value="2"/>
</dbReference>
<dbReference type="OrthoDB" id="954626at2"/>
<evidence type="ECO:0000256" key="1">
    <source>
        <dbReference type="ARBA" id="ARBA00009646"/>
    </source>
</evidence>
<gene>
    <name evidence="4" type="ORF">C8N25_108130</name>
</gene>
<dbReference type="Proteomes" id="UP000256405">
    <property type="component" value="Unassembled WGS sequence"/>
</dbReference>
<comment type="similarity">
    <text evidence="1">Belongs to the beta/gamma-crystallin family.</text>
</comment>
<dbReference type="InterPro" id="IPR011024">
    <property type="entry name" value="G_crystallin-like"/>
</dbReference>
<evidence type="ECO:0000259" key="3">
    <source>
        <dbReference type="PROSITE" id="PS50915"/>
    </source>
</evidence>
<reference evidence="4 5" key="1">
    <citation type="submission" date="2018-08" db="EMBL/GenBank/DDBJ databases">
        <title>Genomic Encyclopedia of Archaeal and Bacterial Type Strains, Phase II (KMG-II): from individual species to whole genera.</title>
        <authorList>
            <person name="Goeker M."/>
        </authorList>
    </citation>
    <scope>NUCLEOTIDE SEQUENCE [LARGE SCALE GENOMIC DNA]</scope>
    <source>
        <strain evidence="4 5">DSM 15986</strain>
    </source>
</reference>
<dbReference type="SUPFAM" id="SSF49695">
    <property type="entry name" value="gamma-Crystallin-like"/>
    <property type="match status" value="1"/>
</dbReference>
<dbReference type="RefSeq" id="WP_086540898.1">
    <property type="nucleotide sequence ID" value="NZ_MSSW01000013.1"/>
</dbReference>
<feature type="domain" description="Beta/gamma crystallin 'Greek key'" evidence="3">
    <location>
        <begin position="1989"/>
        <end position="2027"/>
    </location>
</feature>
<dbReference type="InterPro" id="IPR001064">
    <property type="entry name" value="Beta/gamma_crystallin"/>
</dbReference>
<evidence type="ECO:0000313" key="5">
    <source>
        <dbReference type="Proteomes" id="UP000256405"/>
    </source>
</evidence>
<accession>A0A3E0DZW8</accession>
<keyword evidence="2" id="KW-0677">Repeat</keyword>
<name>A0A3E0DZW8_9BACT</name>
<dbReference type="Gene3D" id="2.60.20.10">
    <property type="entry name" value="Crystallins"/>
    <property type="match status" value="1"/>
</dbReference>
<sequence length="2915" mass="316923">MSLFIQQSLRPVLAENLRSIKSTFQIHFSSPGELSILLNEMGWEWPSSQSSFTPEIVNQIADIVKKIDDMVVFLENEADVDSIPIIKEKLDDLKNSLKALFPAILEFGGVALPSQGRIQEIGGLFAKDVLDYFFLDFLNTQFQVYHSAAKAFNFIHSQSLSSLFLAPDTMAGLVRREVDKYSLLVKEELNQLPEPFKGLWEEIARHADSGIEFFLAELDKKYREYHDQWKDIPLDNRFFGTIIHIDESRVRLLGGSKLLLPGENAAPIILQDSENSYPKLKISSKGWELVRNAGLREDDGTLVLIDEEWGHLKFLPFFEKTDEIDAPGLYIFEKDNSLIFTISGGLEVQMNTSLVSKKDGEFVNLIAKGKATIENGKPSTLTFEEVTASGEFQIEGSEGVKIKDAELAIEETVFPGDSEHLLPFIVRVSGQLIFPRKGGKLDVLCRFGKDIFEFKSIGKLHLGDGIWLFPVSEQTPVLSLLNKSEESFDFSVNGIFKVPYINDSTKDVTVRGELKLRKTITSGNTENLNPSDNDSEEEKNWQIEEFHAETFGDNLDSEFPGNIKLNNFGVAISYQEEKFKASITGEIELIENQLVMFDSDLLFPNEDDPTEIELKVDLDVEKLNFFDRLWIESGKLSLEVSSKLAEGSLKIIEANAGIIHKQKDAPASRLEDFSITIKDLSLEISLEPNKTEIELTSGTLQFPKNFKDNDSKDLEVSIGDTPLYFLIQNRKLNYSGRIAIANFKVEFQTEQNQDAIFSLSVNSAEFVFNSVEASASIQNAFGNVKIPIHERPEIELGYSDFEWDFRSVPEAVIFLENDLDFDLGGGFQISVLGSNTNGIQTSLTLGKNNQHQPIFTIQGSINLLIPDQMLCGEDGDELLMGATGSISWDLSSVPVVNLNELRLGGTFRLGGSEGIRIDTGEIIASEIPNILAPSPQKPFKLIIGGKLFLGEGGPGLGLKDASFTFKGEAIPTFDAKGFSVYPGEELLAVVEQLPLKIEAAEIEFEEALPLPQKLAPTNIRITLTASLEIPLPTGGTIGGGIEGISVRFNQHGVPVRRDGSPGIDIEGIHFGIEDFSAGPASLTGMVYLGGLDKPEDLFFAGQVGAKINGSGASGLFAVSTKGPRGMCLEANAGPVGIPLPFGFLITGAQGGIIFPNLDGIVSNGDPCDIRTFIKLNADGKPERTTENPIPRAEVPNDEVVILEESIGNPLDFDCPTGPCPPPAVSILSQPHPDRKQYPDRVILKFTSIDEKALNKLGITPQFFQQLGLTTPPEIAEATVGRLFDLIEQAFPDIKSLPLDNQNKALVAEKINQMKSETRAHLTNGFAAAIGIALGDNKSVYEAIREMAYAGIPSPETTLKLTGTFSHAAVSSFLSITGGFSISSVMLPLPVPLISSVGILGAVNVMGIPMGTARVFLNTTDDKGMPLLIPTMCGEVAASVGPVSFGQLKFLFKADGLLDGLTNATTTFAEKLSGPLIREIFGVLDKELLKVFDENKPLEFFQNLNQGQLSGLVGALMNLPPEKITPDVKECIRLLIVQSWKSFNPTFTLCGQAQPKIFGFPLGGELASAKVNITKTSFAAQIGISPSFILSQIYGGIFPAYDYASLGMAFSLPDPVALLDKMLLVDRNSMAQLDSYLKDGASHVLENAILTAQYKLNPFGLEFADAQARILMPDLVNHPVYQGSRWRRPESRTDKNYLSRKDLLVLMQKSNVLANALWKGTSEDLIKLTQGKTHGLSLKDYFPHGGFLGAASISLPVVLLDVIPPALFLKIFDSRTELLDRLTAVTEVFEEYLMKMDNVGKMGFYIPLPNPPSLTVVGVAPDPLGIIRKMQDGRIDLNSVAIGDLLSVEEAFFEGTIDNARILGIPVFEANVTAYGPDRNAGKSGLFEIIAKVPKNSWMSSFVDNAEFRFVLSQSPTRPIHEYFKEILDLIEYHQKQPRLGSGTPQIVLHTEEDFKGRARTLGLGDYRSQNLGIGDNALKSIKIPANSGLKVILYEDDNFKGRSIVLTGSMNGLGNFNEVVSSIRVIWANPMDNLQDLFIQGLPKLSMMAEVNKLKIPEELEHIFKVNANTTLKVHAYSPFYDPQAVGTDILSQMKRNGGVYFGFEGDFQVEQIIDVKNVKLDLAVMPFSDTTLLPKLVSRFSVDALSLPFGLPNLRDVEVSVNSQPSDKENFVEAQGSITNIPLGAMTLEPISGSNISAKLIIGSLKAKGKFSLAISSIRLKDAGFLRSDFKLFGATEVMPFRINTHSAWVASASVSRINLFVGSLEIIQFQSNVKLNASCSGQGFDTITFRITLPASLIIRAFPGNPLLQRQLSLGGQGQAVMEISNNGSFSVSATSPPFVFGIISITGLGNRGLNLTLSNRGFALNSGAELHLQGLTSTPYSVQNLEINSNATFDIRVEGGTIEVAGFFRINGGQLSASRTISGVTSMMLNSPNFRIFPGTVFENSYQAGNFQIQNNGNFSFNSGIQNLTINGLITARGGLAVSKSGSNYSVQLTNASVTLTPLSHTLSGSLRVSSQSITADLQSNRFLIAGLIEVTPSSWNLVWNIGQNFSLTAISPSVKILNQTITPAANLLFSASSNGTFQMAFKGKTPINIIPGLVSIAANSSMSLIKSNNGTITLDASGRIYALKNPVSGAWIVNQEATVKLSNGDFKQEIVALRNKTFVDLGLAKIFTNNVSRCYLEKKGNIFSIALEKIKINILGKEAILNGTCSSSGAASLSWASAAELVLGPFRLPNRKPSVAMNLLSPSFSVTIPAGKLMGPRITGFPTGGINLPVISIRGSAGFDVPLNAFNFNGMFMKSTGAGNSIKLTNGGVLKIRNRLSLFGATSNLVLDISTTGGVSGYVSGTFTLGNFWLGPIYVPGFTLTSIRLDYSGSRQNYQFLYKNTVNVGPLKVKVELKFGSAGAVPALSLV</sequence>
<dbReference type="SMART" id="SM00247">
    <property type="entry name" value="XTALbg"/>
    <property type="match status" value="1"/>
</dbReference>
<proteinExistence type="inferred from homology"/>
<organism evidence="4 5">
    <name type="scientific">Algoriphagus antarcticus</name>
    <dbReference type="NCBI Taxonomy" id="238540"/>
    <lineage>
        <taxon>Bacteria</taxon>
        <taxon>Pseudomonadati</taxon>
        <taxon>Bacteroidota</taxon>
        <taxon>Cytophagia</taxon>
        <taxon>Cytophagales</taxon>
        <taxon>Cyclobacteriaceae</taxon>
        <taxon>Algoriphagus</taxon>
    </lineage>
</organism>
<evidence type="ECO:0000256" key="2">
    <source>
        <dbReference type="ARBA" id="ARBA00022737"/>
    </source>
</evidence>
<comment type="caution">
    <text evidence="4">The sequence shown here is derived from an EMBL/GenBank/DDBJ whole genome shotgun (WGS) entry which is preliminary data.</text>
</comment>
<keyword evidence="5" id="KW-1185">Reference proteome</keyword>